<dbReference type="Gene3D" id="3.40.525.10">
    <property type="entry name" value="CRAL-TRIO lipid binding domain"/>
    <property type="match status" value="1"/>
</dbReference>
<feature type="region of interest" description="Disordered" evidence="1">
    <location>
        <begin position="36"/>
        <end position="55"/>
    </location>
</feature>
<evidence type="ECO:0000313" key="2">
    <source>
        <dbReference type="EMBL" id="CAB9506111.1"/>
    </source>
</evidence>
<protein>
    <recommendedName>
        <fullName evidence="4">CRAL-TRIO domain-containing protein</fullName>
    </recommendedName>
</protein>
<organism evidence="2 3">
    <name type="scientific">Seminavis robusta</name>
    <dbReference type="NCBI Taxonomy" id="568900"/>
    <lineage>
        <taxon>Eukaryota</taxon>
        <taxon>Sar</taxon>
        <taxon>Stramenopiles</taxon>
        <taxon>Ochrophyta</taxon>
        <taxon>Bacillariophyta</taxon>
        <taxon>Bacillariophyceae</taxon>
        <taxon>Bacillariophycidae</taxon>
        <taxon>Naviculales</taxon>
        <taxon>Naviculaceae</taxon>
        <taxon>Seminavis</taxon>
    </lineage>
</organism>
<keyword evidence="3" id="KW-1185">Reference proteome</keyword>
<dbReference type="SUPFAM" id="SSF52087">
    <property type="entry name" value="CRAL/TRIO domain"/>
    <property type="match status" value="1"/>
</dbReference>
<proteinExistence type="predicted"/>
<reference evidence="2" key="1">
    <citation type="submission" date="2020-06" db="EMBL/GenBank/DDBJ databases">
        <authorList>
            <consortium name="Plant Systems Biology data submission"/>
        </authorList>
    </citation>
    <scope>NUCLEOTIDE SEQUENCE</scope>
    <source>
        <strain evidence="2">D6</strain>
    </source>
</reference>
<evidence type="ECO:0000256" key="1">
    <source>
        <dbReference type="SAM" id="MobiDB-lite"/>
    </source>
</evidence>
<evidence type="ECO:0008006" key="4">
    <source>
        <dbReference type="Google" id="ProtNLM"/>
    </source>
</evidence>
<comment type="caution">
    <text evidence="2">The sequence shown here is derived from an EMBL/GenBank/DDBJ whole genome shotgun (WGS) entry which is preliminary data.</text>
</comment>
<dbReference type="OrthoDB" id="75724at2759"/>
<dbReference type="EMBL" id="CAICTM010000253">
    <property type="protein sequence ID" value="CAB9506111.1"/>
    <property type="molecule type" value="Genomic_DNA"/>
</dbReference>
<name>A0A9N8H9H2_9STRA</name>
<evidence type="ECO:0000313" key="3">
    <source>
        <dbReference type="Proteomes" id="UP001153069"/>
    </source>
</evidence>
<feature type="compositionally biased region" description="Acidic residues" evidence="1">
    <location>
        <begin position="42"/>
        <end position="55"/>
    </location>
</feature>
<sequence>MDEEQYHQEGVMEVPVRVIRNDDPEGEVLVAAVAEQGVDNVGNDDSDGEEEGEEVAEVPLADLILDPLDPRRMQLTNEERQWALNIKQAITASPEINDMSDFSYAQLALTDRGDLQAALERAAHMQAFREEYKILDSMEDGMRSLKTTLQVFPAAFLSFSYSNSHGSYCFVYDMAAFDLYKLNKQPGLFQSGMWGIYYLGHCMAPDFQSMRRGAIFLVECQGFDWKRNVDLKTIRTIWVDFLAVYPFQIQKMKYFHSGLFINLINSLKKRFLPKHIVDKMEIGCMFERRLSDIYLVPDIDAAAQRLLSALECSLNRRYENERSFVLSGC</sequence>
<dbReference type="Proteomes" id="UP001153069">
    <property type="component" value="Unassembled WGS sequence"/>
</dbReference>
<accession>A0A9N8H9H2</accession>
<gene>
    <name evidence="2" type="ORF">SEMRO_254_G100190.1</name>
</gene>
<dbReference type="AlphaFoldDB" id="A0A9N8H9H2"/>
<dbReference type="InterPro" id="IPR036865">
    <property type="entry name" value="CRAL-TRIO_dom_sf"/>
</dbReference>